<dbReference type="Gene3D" id="2.50.20.10">
    <property type="entry name" value="Lipoprotein localisation LolA/LolB/LppX"/>
    <property type="match status" value="1"/>
</dbReference>
<organism evidence="14 15">
    <name type="scientific">Dokdonella koreensis DS-123</name>
    <dbReference type="NCBI Taxonomy" id="1300342"/>
    <lineage>
        <taxon>Bacteria</taxon>
        <taxon>Pseudomonadati</taxon>
        <taxon>Pseudomonadota</taxon>
        <taxon>Gammaproteobacteria</taxon>
        <taxon>Lysobacterales</taxon>
        <taxon>Rhodanobacteraceae</taxon>
        <taxon>Dokdonella</taxon>
    </lineage>
</organism>
<evidence type="ECO:0000313" key="15">
    <source>
        <dbReference type="Proteomes" id="UP000076830"/>
    </source>
</evidence>
<dbReference type="NCBIfam" id="TIGR00548">
    <property type="entry name" value="lolB"/>
    <property type="match status" value="1"/>
</dbReference>
<keyword evidence="5" id="KW-0813">Transport</keyword>
<comment type="similarity">
    <text evidence="2">Belongs to the LolB family.</text>
</comment>
<keyword evidence="12 14" id="KW-0449">Lipoprotein</keyword>
<dbReference type="Pfam" id="PF03550">
    <property type="entry name" value="LolB"/>
    <property type="match status" value="1"/>
</dbReference>
<proteinExistence type="inferred from homology"/>
<evidence type="ECO:0000256" key="6">
    <source>
        <dbReference type="ARBA" id="ARBA00022729"/>
    </source>
</evidence>
<evidence type="ECO:0000256" key="10">
    <source>
        <dbReference type="ARBA" id="ARBA00023186"/>
    </source>
</evidence>
<dbReference type="CDD" id="cd16326">
    <property type="entry name" value="LolB"/>
    <property type="match status" value="1"/>
</dbReference>
<evidence type="ECO:0000256" key="4">
    <source>
        <dbReference type="ARBA" id="ARBA00016202"/>
    </source>
</evidence>
<name>A0A167H2V4_9GAMM</name>
<evidence type="ECO:0000256" key="8">
    <source>
        <dbReference type="ARBA" id="ARBA00023136"/>
    </source>
</evidence>
<comment type="subcellular location">
    <subcellularLocation>
        <location evidence="1">Cell outer membrane</location>
        <topology evidence="1">Lipid-anchor</topology>
    </subcellularLocation>
</comment>
<dbReference type="SUPFAM" id="SSF89392">
    <property type="entry name" value="Prokaryotic lipoproteins and lipoprotein localization factors"/>
    <property type="match status" value="1"/>
</dbReference>
<dbReference type="InterPro" id="IPR004565">
    <property type="entry name" value="OM_lipoprot_LolB"/>
</dbReference>
<dbReference type="STRING" id="1300342.I596_2656"/>
<protein>
    <recommendedName>
        <fullName evidence="4">Outer-membrane lipoprotein LolB</fullName>
    </recommendedName>
</protein>
<dbReference type="AlphaFoldDB" id="A0A167H2V4"/>
<gene>
    <name evidence="14" type="ORF">I596_2656</name>
</gene>
<dbReference type="OrthoDB" id="9797618at2"/>
<dbReference type="RefSeq" id="WP_067648415.1">
    <property type="nucleotide sequence ID" value="NZ_CP015249.1"/>
</dbReference>
<evidence type="ECO:0000256" key="12">
    <source>
        <dbReference type="ARBA" id="ARBA00023288"/>
    </source>
</evidence>
<dbReference type="GO" id="GO:0015031">
    <property type="term" value="P:protein transport"/>
    <property type="evidence" value="ECO:0007669"/>
    <property type="project" value="UniProtKB-KW"/>
</dbReference>
<evidence type="ECO:0000256" key="1">
    <source>
        <dbReference type="ARBA" id="ARBA00004459"/>
    </source>
</evidence>
<keyword evidence="7" id="KW-0653">Protein transport</keyword>
<evidence type="ECO:0000313" key="14">
    <source>
        <dbReference type="EMBL" id="ANB18652.1"/>
    </source>
</evidence>
<dbReference type="EMBL" id="CP015249">
    <property type="protein sequence ID" value="ANB18652.1"/>
    <property type="molecule type" value="Genomic_DNA"/>
</dbReference>
<feature type="signal peptide" evidence="13">
    <location>
        <begin position="1"/>
        <end position="25"/>
    </location>
</feature>
<evidence type="ECO:0000256" key="3">
    <source>
        <dbReference type="ARBA" id="ARBA00011245"/>
    </source>
</evidence>
<sequence>MSRSMRWRFCGLLGLMLLAAGCVSTGIRPDAGRMAAQAEREAVLAGTRNWALTARIGVSDGRDSGSGTLNWTQDGDRFRFQVHAPVTGKTWILSGDGTHAVLEGLRAGAVADASAEDLLRRELGWRVPVAELADWVRALRSRSDADIRFREDGLPQEIREGGWVVRYLDYDDAAPPLPRKLFAEQGDYRIRLAIQRWQSR</sequence>
<keyword evidence="9" id="KW-0564">Palmitate</keyword>
<dbReference type="KEGG" id="dko:I596_2656"/>
<dbReference type="Proteomes" id="UP000076830">
    <property type="component" value="Chromosome"/>
</dbReference>
<keyword evidence="11" id="KW-0998">Cell outer membrane</keyword>
<keyword evidence="10" id="KW-0143">Chaperone</keyword>
<feature type="chain" id="PRO_5007887277" description="Outer-membrane lipoprotein LolB" evidence="13">
    <location>
        <begin position="26"/>
        <end position="200"/>
    </location>
</feature>
<keyword evidence="15" id="KW-1185">Reference proteome</keyword>
<evidence type="ECO:0000256" key="7">
    <source>
        <dbReference type="ARBA" id="ARBA00022927"/>
    </source>
</evidence>
<dbReference type="InterPro" id="IPR029046">
    <property type="entry name" value="LolA/LolB/LppX"/>
</dbReference>
<comment type="subunit">
    <text evidence="3">Monomer.</text>
</comment>
<dbReference type="GO" id="GO:0009279">
    <property type="term" value="C:cell outer membrane"/>
    <property type="evidence" value="ECO:0007669"/>
    <property type="project" value="UniProtKB-SubCell"/>
</dbReference>
<evidence type="ECO:0000256" key="5">
    <source>
        <dbReference type="ARBA" id="ARBA00022448"/>
    </source>
</evidence>
<evidence type="ECO:0000256" key="2">
    <source>
        <dbReference type="ARBA" id="ARBA00009696"/>
    </source>
</evidence>
<evidence type="ECO:0000256" key="13">
    <source>
        <dbReference type="SAM" id="SignalP"/>
    </source>
</evidence>
<dbReference type="PROSITE" id="PS51257">
    <property type="entry name" value="PROKAR_LIPOPROTEIN"/>
    <property type="match status" value="1"/>
</dbReference>
<keyword evidence="6 13" id="KW-0732">Signal</keyword>
<reference evidence="14 15" key="1">
    <citation type="submission" date="2016-04" db="EMBL/GenBank/DDBJ databases">
        <title>Complete genome sequence of Dokdonella koreensis DS-123T.</title>
        <authorList>
            <person name="Kim J.F."/>
            <person name="Lee H."/>
            <person name="Kwak M.-J."/>
        </authorList>
    </citation>
    <scope>NUCLEOTIDE SEQUENCE [LARGE SCALE GENOMIC DNA]</scope>
    <source>
        <strain evidence="14 15">DS-123</strain>
    </source>
</reference>
<keyword evidence="8" id="KW-0472">Membrane</keyword>
<evidence type="ECO:0000256" key="9">
    <source>
        <dbReference type="ARBA" id="ARBA00023139"/>
    </source>
</evidence>
<accession>A0A167H2V4</accession>
<evidence type="ECO:0000256" key="11">
    <source>
        <dbReference type="ARBA" id="ARBA00023237"/>
    </source>
</evidence>